<dbReference type="GO" id="GO:0016829">
    <property type="term" value="F:lyase activity"/>
    <property type="evidence" value="ECO:0007669"/>
    <property type="project" value="UniProtKB-KW"/>
</dbReference>
<dbReference type="SUPFAM" id="SSF56752">
    <property type="entry name" value="D-aminoacid aminotransferase-like PLP-dependent enzymes"/>
    <property type="match status" value="1"/>
</dbReference>
<dbReference type="Proteomes" id="UP000199531">
    <property type="component" value="Unassembled WGS sequence"/>
</dbReference>
<evidence type="ECO:0000259" key="1">
    <source>
        <dbReference type="Pfam" id="PF00425"/>
    </source>
</evidence>
<dbReference type="InterPro" id="IPR019999">
    <property type="entry name" value="Anth_synth_I-like"/>
</dbReference>
<gene>
    <name evidence="2" type="ORF">SAMN02745977_00920</name>
</gene>
<dbReference type="InterPro" id="IPR043132">
    <property type="entry name" value="BCAT-like_C"/>
</dbReference>
<dbReference type="PRINTS" id="PR00095">
    <property type="entry name" value="ANTSNTHASEI"/>
</dbReference>
<dbReference type="InterPro" id="IPR001544">
    <property type="entry name" value="Aminotrans_IV"/>
</dbReference>
<dbReference type="GO" id="GO:0009396">
    <property type="term" value="P:folic acid-containing compound biosynthetic process"/>
    <property type="evidence" value="ECO:0007669"/>
    <property type="project" value="InterPro"/>
</dbReference>
<evidence type="ECO:0000313" key="2">
    <source>
        <dbReference type="EMBL" id="SEN26452.1"/>
    </source>
</evidence>
<evidence type="ECO:0000313" key="3">
    <source>
        <dbReference type="Proteomes" id="UP000199531"/>
    </source>
</evidence>
<dbReference type="Pfam" id="PF00425">
    <property type="entry name" value="Chorismate_bind"/>
    <property type="match status" value="1"/>
</dbReference>
<accession>A0A1H8F450</accession>
<dbReference type="Pfam" id="PF01063">
    <property type="entry name" value="Aminotran_4"/>
    <property type="match status" value="1"/>
</dbReference>
<reference evidence="2 3" key="1">
    <citation type="submission" date="2016-10" db="EMBL/GenBank/DDBJ databases">
        <authorList>
            <person name="de Groot N.N."/>
        </authorList>
    </citation>
    <scope>NUCLEOTIDE SEQUENCE [LARGE SCALE GENOMIC DNA]</scope>
    <source>
        <strain evidence="2 3">DSM 15123</strain>
    </source>
</reference>
<dbReference type="InterPro" id="IPR015890">
    <property type="entry name" value="Chorismate_C"/>
</dbReference>
<dbReference type="PANTHER" id="PTHR11236">
    <property type="entry name" value="AMINOBENZOATE/ANTHRANILATE SYNTHASE"/>
    <property type="match status" value="1"/>
</dbReference>
<dbReference type="InterPro" id="IPR005801">
    <property type="entry name" value="ADC_synthase"/>
</dbReference>
<name>A0A1H8F450_9BURK</name>
<dbReference type="InterPro" id="IPR005802">
    <property type="entry name" value="ADC_synth_comp_1"/>
</dbReference>
<proteinExistence type="predicted"/>
<dbReference type="NCBIfam" id="TIGR00553">
    <property type="entry name" value="pabB"/>
    <property type="match status" value="1"/>
</dbReference>
<dbReference type="Gene3D" id="3.30.470.10">
    <property type="match status" value="1"/>
</dbReference>
<organism evidence="2 3">
    <name type="scientific">Brachymonas denitrificans DSM 15123</name>
    <dbReference type="NCBI Taxonomy" id="1121117"/>
    <lineage>
        <taxon>Bacteria</taxon>
        <taxon>Pseudomonadati</taxon>
        <taxon>Pseudomonadota</taxon>
        <taxon>Betaproteobacteria</taxon>
        <taxon>Burkholderiales</taxon>
        <taxon>Comamonadaceae</taxon>
        <taxon>Brachymonas</taxon>
    </lineage>
</organism>
<dbReference type="AlphaFoldDB" id="A0A1H8F450"/>
<dbReference type="InterPro" id="IPR036038">
    <property type="entry name" value="Aminotransferase-like"/>
</dbReference>
<feature type="domain" description="Chorismate-utilising enzyme C-terminal" evidence="1">
    <location>
        <begin position="139"/>
        <end position="394"/>
    </location>
</feature>
<dbReference type="InterPro" id="IPR043131">
    <property type="entry name" value="BCAT-like_N"/>
</dbReference>
<dbReference type="SUPFAM" id="SSF56322">
    <property type="entry name" value="ADC synthase"/>
    <property type="match status" value="1"/>
</dbReference>
<dbReference type="STRING" id="1121117.SAMN02745977_00920"/>
<sequence length="644" mass="70313">MARLTPDPDRLVFVTDFPHSRGGVQRLRFSRPRELLLAWQPDEVLPALARLEQATASGLWAVGYLSYEAAAGLDDKLAQSMGVAADAISNEPLLAFALFDHPDGEPEFALGSQCRPMALPDSQKETAAIPDWTLSENADAHSAAVERIRQSIAAGDFYQVNHTLRTLAQVPPEYPLWHYYEALRQRQQADYCAFLDWGGWQVLSLSPELFFTWNRGTGQISTRPMKGTAPRGATPEEDMAAAKALRSSPKERAENVMIVDLLRNDLGRIAVTGSVQTPKLFDTEPYPTLWQMTSTVQAITRPEIGLQSLMQALFPCGSITGAPKRKAMEAIAKLEGSARGVYCGALGIISPYRATFNVAIRTVFAADGHLRGGVGGGITWSSLAEAEYAEAALKARFLHTPPVPAASPALLETLLLVDGRYALLPLHLERMTASAVALGFRPVSATELQRNLVEFSQSRVPGVWRVRLLRSANGEVQVEGVLLENATPAHLTDWNANGLAPKCWLEPPDSGALSGAVQTVALASSPNAKVDAPWLRHKTTQRAHYERETARHQETWDVLLHDSEGHATECTRGNIVLQTADGRLLTPPATQDLLPGTLREALLQRGGIEEAVIPVQRLLDPFPGDQLWFVNSVRGWVPVTLRAA</sequence>
<dbReference type="GO" id="GO:0046820">
    <property type="term" value="F:4-amino-4-deoxychorismate synthase activity"/>
    <property type="evidence" value="ECO:0007669"/>
    <property type="project" value="TreeGrafter"/>
</dbReference>
<dbReference type="RefSeq" id="WP_091814389.1">
    <property type="nucleotide sequence ID" value="NZ_FOCW01000001.1"/>
</dbReference>
<keyword evidence="3" id="KW-1185">Reference proteome</keyword>
<dbReference type="EMBL" id="FOCW01000001">
    <property type="protein sequence ID" value="SEN26452.1"/>
    <property type="molecule type" value="Genomic_DNA"/>
</dbReference>
<dbReference type="Gene3D" id="3.20.10.10">
    <property type="entry name" value="D-amino Acid Aminotransferase, subunit A, domain 2"/>
    <property type="match status" value="1"/>
</dbReference>
<dbReference type="OrthoDB" id="9803598at2"/>
<dbReference type="PANTHER" id="PTHR11236:SF50">
    <property type="entry name" value="AMINODEOXYCHORISMATE SYNTHASE COMPONENT 1"/>
    <property type="match status" value="1"/>
</dbReference>
<dbReference type="Gene3D" id="3.60.120.10">
    <property type="entry name" value="Anthranilate synthase"/>
    <property type="match status" value="1"/>
</dbReference>
<protein>
    <submittedName>
        <fullName evidence="2">Para-aminobenzoate synthetase / 4-amino-4-deoxychorismate lyase</fullName>
    </submittedName>
</protein>
<dbReference type="GO" id="GO:0000162">
    <property type="term" value="P:L-tryptophan biosynthetic process"/>
    <property type="evidence" value="ECO:0007669"/>
    <property type="project" value="TreeGrafter"/>
</dbReference>
<keyword evidence="2" id="KW-0456">Lyase</keyword>